<dbReference type="Proteomes" id="UP000217257">
    <property type="component" value="Chromosome"/>
</dbReference>
<dbReference type="RefSeq" id="WP_095983885.1">
    <property type="nucleotide sequence ID" value="NZ_CP022098.1"/>
</dbReference>
<sequence length="240" mass="26981">MSSDLLARVLSTYGGIERWKKVNKISAHQRFGGVLWPLKQVSGIVDDARVTVAIQKPWTSITPFTAADRRSVFTPTRVAIESTSKGIIEELNDPRASFAGHTLETPWTPLQLAYFTGYAMWTYVSEPYSFTFPGVQTVELDPWREQGETWRRLKVTYPSSLATHNAEQTLYVDSDGLLRRRDYQVDIAGGVPSVQYMSGHREISGIVIPTTRMIYGRDAQNRAIPEPLVVSIELDDISVD</sequence>
<protein>
    <submittedName>
        <fullName evidence="1">Uncharacterized protein</fullName>
    </submittedName>
</protein>
<dbReference type="EMBL" id="CP022098">
    <property type="protein sequence ID" value="ATB35231.1"/>
    <property type="molecule type" value="Genomic_DNA"/>
</dbReference>
<reference evidence="1 2" key="1">
    <citation type="submission" date="2017-06" db="EMBL/GenBank/DDBJ databases">
        <title>Sequencing and comparative analysis of myxobacterial genomes.</title>
        <authorList>
            <person name="Rupp O."/>
            <person name="Goesmann A."/>
            <person name="Sogaard-Andersen L."/>
        </authorList>
    </citation>
    <scope>NUCLEOTIDE SEQUENCE [LARGE SCALE GENOMIC DNA]</scope>
    <source>
        <strain evidence="1 2">DSM 52655</strain>
    </source>
</reference>
<organism evidence="1 2">
    <name type="scientific">Cystobacter fuscus</name>
    <dbReference type="NCBI Taxonomy" id="43"/>
    <lineage>
        <taxon>Bacteria</taxon>
        <taxon>Pseudomonadati</taxon>
        <taxon>Myxococcota</taxon>
        <taxon>Myxococcia</taxon>
        <taxon>Myxococcales</taxon>
        <taxon>Cystobacterineae</taxon>
        <taxon>Archangiaceae</taxon>
        <taxon>Cystobacter</taxon>
    </lineage>
</organism>
<gene>
    <name evidence="1" type="ORF">CYFUS_000643</name>
</gene>
<evidence type="ECO:0000313" key="1">
    <source>
        <dbReference type="EMBL" id="ATB35231.1"/>
    </source>
</evidence>
<dbReference type="KEGG" id="cfus:CYFUS_000643"/>
<dbReference type="AlphaFoldDB" id="A0A250IVP3"/>
<proteinExistence type="predicted"/>
<accession>A0A250IVP3</accession>
<name>A0A250IVP3_9BACT</name>
<evidence type="ECO:0000313" key="2">
    <source>
        <dbReference type="Proteomes" id="UP000217257"/>
    </source>
</evidence>